<dbReference type="Pfam" id="PF07690">
    <property type="entry name" value="MFS_1"/>
    <property type="match status" value="1"/>
</dbReference>
<proteinExistence type="predicted"/>
<dbReference type="EMBL" id="BNJJ01000017">
    <property type="protein sequence ID" value="GHO87519.1"/>
    <property type="molecule type" value="Genomic_DNA"/>
</dbReference>
<dbReference type="InterPro" id="IPR020846">
    <property type="entry name" value="MFS_dom"/>
</dbReference>
<evidence type="ECO:0000313" key="7">
    <source>
        <dbReference type="EMBL" id="GHO87519.1"/>
    </source>
</evidence>
<dbReference type="PRINTS" id="PR01036">
    <property type="entry name" value="TCRTETB"/>
</dbReference>
<comment type="caution">
    <text evidence="7">The sequence shown here is derived from an EMBL/GenBank/DDBJ whole genome shotgun (WGS) entry which is preliminary data.</text>
</comment>
<dbReference type="InterPro" id="IPR011701">
    <property type="entry name" value="MFS"/>
</dbReference>
<evidence type="ECO:0000259" key="6">
    <source>
        <dbReference type="PROSITE" id="PS50850"/>
    </source>
</evidence>
<evidence type="ECO:0000313" key="8">
    <source>
        <dbReference type="Proteomes" id="UP000635565"/>
    </source>
</evidence>
<evidence type="ECO:0000256" key="5">
    <source>
        <dbReference type="SAM" id="Phobius"/>
    </source>
</evidence>
<keyword evidence="8" id="KW-1185">Reference proteome</keyword>
<feature type="transmembrane region" description="Helical" evidence="5">
    <location>
        <begin position="133"/>
        <end position="157"/>
    </location>
</feature>
<feature type="transmembrane region" description="Helical" evidence="5">
    <location>
        <begin position="44"/>
        <end position="64"/>
    </location>
</feature>
<feature type="transmembrane region" description="Helical" evidence="5">
    <location>
        <begin position="244"/>
        <end position="265"/>
    </location>
</feature>
<feature type="transmembrane region" description="Helical" evidence="5">
    <location>
        <begin position="163"/>
        <end position="183"/>
    </location>
</feature>
<sequence>MPYQYRWLAVIAVGLSLFLSALDATIVALALPVMAHHFQLSDSLASSITLSYAIPMTLLILPAGDLIGRFRVLPTFLVAVLGFGLGSLICGLAPNFLILLAGRVIQGGLGAVIATQGFAVAAAMVPPTERGRAVGLIGSLAPLGGVTGPGIGGLLLSHWNWPVIFFVNVPICLLAALLGFWSLRGVTMGDRHSGSRNGFQHMGALLRRPSFLWGLLGFLSSTTIAGGLYYLFPFDLSSVQHFTPSVAGVLLLCMPLGMGLIGFLAGYLADRYGARPLTLIGTGLLLVGLVLLLLVLSHPTSVLDCTWRLMLIGVGMGLFNGPNQALLMSVGHRETMGAASALSNLSARLGSVFGPLLLGILWSVLPGLALQMNGGGIVLAFLAVLCVFCAWIAKPQAQQDPRQGESAHVEQEVAR</sequence>
<accession>A0ABQ3VPC7</accession>
<dbReference type="RefSeq" id="WP_201365078.1">
    <property type="nucleotide sequence ID" value="NZ_BNJJ01000017.1"/>
</dbReference>
<dbReference type="InterPro" id="IPR036259">
    <property type="entry name" value="MFS_trans_sf"/>
</dbReference>
<evidence type="ECO:0000256" key="4">
    <source>
        <dbReference type="ARBA" id="ARBA00023136"/>
    </source>
</evidence>
<gene>
    <name evidence="7" type="ORF">KSZ_55250</name>
</gene>
<keyword evidence="2 5" id="KW-0812">Transmembrane</keyword>
<feature type="transmembrane region" description="Helical" evidence="5">
    <location>
        <begin position="349"/>
        <end position="369"/>
    </location>
</feature>
<reference evidence="7 8" key="1">
    <citation type="journal article" date="2021" name="Int. J. Syst. Evol. Microbiol.">
        <title>Reticulibacter mediterranei gen. nov., sp. nov., within the new family Reticulibacteraceae fam. nov., and Ktedonospora formicarum gen. nov., sp. nov., Ktedonobacter robiniae sp. nov., Dictyobacter formicarum sp. nov. and Dictyobacter arantiisoli sp. nov., belonging to the class Ktedonobacteria.</title>
        <authorList>
            <person name="Yabe S."/>
            <person name="Zheng Y."/>
            <person name="Wang C.M."/>
            <person name="Sakai Y."/>
            <person name="Abe K."/>
            <person name="Yokota A."/>
            <person name="Donadio S."/>
            <person name="Cavaletti L."/>
            <person name="Monciardini P."/>
        </authorList>
    </citation>
    <scope>NUCLEOTIDE SEQUENCE [LARGE SCALE GENOMIC DNA]</scope>
    <source>
        <strain evidence="7 8">SOSP1-9</strain>
    </source>
</reference>
<evidence type="ECO:0000256" key="1">
    <source>
        <dbReference type="ARBA" id="ARBA00004651"/>
    </source>
</evidence>
<feature type="transmembrane region" description="Helical" evidence="5">
    <location>
        <begin position="277"/>
        <end position="297"/>
    </location>
</feature>
<feature type="transmembrane region" description="Helical" evidence="5">
    <location>
        <begin position="211"/>
        <end position="232"/>
    </location>
</feature>
<feature type="transmembrane region" description="Helical" evidence="5">
    <location>
        <begin position="76"/>
        <end position="98"/>
    </location>
</feature>
<evidence type="ECO:0000256" key="3">
    <source>
        <dbReference type="ARBA" id="ARBA00022989"/>
    </source>
</evidence>
<feature type="domain" description="Major facilitator superfamily (MFS) profile" evidence="6">
    <location>
        <begin position="9"/>
        <end position="398"/>
    </location>
</feature>
<feature type="transmembrane region" description="Helical" evidence="5">
    <location>
        <begin position="309"/>
        <end position="328"/>
    </location>
</feature>
<dbReference type="Proteomes" id="UP000635565">
    <property type="component" value="Unassembled WGS sequence"/>
</dbReference>
<protein>
    <submittedName>
        <fullName evidence="7">MFS transporter</fullName>
    </submittedName>
</protein>
<dbReference type="CDD" id="cd17321">
    <property type="entry name" value="MFS_MMR_MDR_like"/>
    <property type="match status" value="1"/>
</dbReference>
<dbReference type="PANTHER" id="PTHR23501">
    <property type="entry name" value="MAJOR FACILITATOR SUPERFAMILY"/>
    <property type="match status" value="1"/>
</dbReference>
<name>A0ABQ3VPC7_9CHLR</name>
<organism evidence="7 8">
    <name type="scientific">Dictyobacter formicarum</name>
    <dbReference type="NCBI Taxonomy" id="2778368"/>
    <lineage>
        <taxon>Bacteria</taxon>
        <taxon>Bacillati</taxon>
        <taxon>Chloroflexota</taxon>
        <taxon>Ktedonobacteria</taxon>
        <taxon>Ktedonobacterales</taxon>
        <taxon>Dictyobacteraceae</taxon>
        <taxon>Dictyobacter</taxon>
    </lineage>
</organism>
<dbReference type="Gene3D" id="1.20.1250.20">
    <property type="entry name" value="MFS general substrate transporter like domains"/>
    <property type="match status" value="1"/>
</dbReference>
<comment type="subcellular location">
    <subcellularLocation>
        <location evidence="1">Cell membrane</location>
        <topology evidence="1">Multi-pass membrane protein</topology>
    </subcellularLocation>
</comment>
<dbReference type="SUPFAM" id="SSF103473">
    <property type="entry name" value="MFS general substrate transporter"/>
    <property type="match status" value="1"/>
</dbReference>
<feature type="transmembrane region" description="Helical" evidence="5">
    <location>
        <begin position="104"/>
        <end position="126"/>
    </location>
</feature>
<dbReference type="PANTHER" id="PTHR23501:SF5">
    <property type="entry name" value="TRANSPORT PROTEIN"/>
    <property type="match status" value="1"/>
</dbReference>
<dbReference type="PROSITE" id="PS50850">
    <property type="entry name" value="MFS"/>
    <property type="match status" value="1"/>
</dbReference>
<feature type="transmembrane region" description="Helical" evidence="5">
    <location>
        <begin position="375"/>
        <end position="393"/>
    </location>
</feature>
<keyword evidence="3 5" id="KW-1133">Transmembrane helix</keyword>
<evidence type="ECO:0000256" key="2">
    <source>
        <dbReference type="ARBA" id="ARBA00022692"/>
    </source>
</evidence>
<keyword evidence="4 5" id="KW-0472">Membrane</keyword>